<dbReference type="Proteomes" id="UP000245119">
    <property type="component" value="Linkage Group LG7"/>
</dbReference>
<dbReference type="InterPro" id="IPR000315">
    <property type="entry name" value="Znf_B-box"/>
</dbReference>
<evidence type="ECO:0000256" key="3">
    <source>
        <dbReference type="ARBA" id="ARBA00022833"/>
    </source>
</evidence>
<dbReference type="SUPFAM" id="SSF57850">
    <property type="entry name" value="RING/U-box"/>
    <property type="match status" value="1"/>
</dbReference>
<feature type="domain" description="B box-type" evidence="6">
    <location>
        <begin position="106"/>
        <end position="150"/>
    </location>
</feature>
<evidence type="ECO:0000256" key="2">
    <source>
        <dbReference type="ARBA" id="ARBA00022771"/>
    </source>
</evidence>
<evidence type="ECO:0000313" key="8">
    <source>
        <dbReference type="Proteomes" id="UP000245119"/>
    </source>
</evidence>
<dbReference type="AlphaFoldDB" id="A0A2T7P2E3"/>
<dbReference type="PROSITE" id="PS50089">
    <property type="entry name" value="ZF_RING_2"/>
    <property type="match status" value="1"/>
</dbReference>
<gene>
    <name evidence="7" type="ORF">C0Q70_12742</name>
</gene>
<proteinExistence type="predicted"/>
<reference evidence="7 8" key="1">
    <citation type="submission" date="2018-04" db="EMBL/GenBank/DDBJ databases">
        <title>The genome of golden apple snail Pomacea canaliculata provides insight into stress tolerance and invasive adaptation.</title>
        <authorList>
            <person name="Liu C."/>
            <person name="Liu B."/>
            <person name="Ren Y."/>
            <person name="Zhang Y."/>
            <person name="Wang H."/>
            <person name="Li S."/>
            <person name="Jiang F."/>
            <person name="Yin L."/>
            <person name="Zhang G."/>
            <person name="Qian W."/>
            <person name="Fan W."/>
        </authorList>
    </citation>
    <scope>NUCLEOTIDE SEQUENCE [LARGE SCALE GENOMIC DNA]</scope>
    <source>
        <strain evidence="7">SZHN2017</strain>
        <tissue evidence="7">Muscle</tissue>
    </source>
</reference>
<dbReference type="Pfam" id="PF13445">
    <property type="entry name" value="zf-RING_UBOX"/>
    <property type="match status" value="1"/>
</dbReference>
<dbReference type="PROSITE" id="PS50119">
    <property type="entry name" value="ZF_BBOX"/>
    <property type="match status" value="1"/>
</dbReference>
<evidence type="ECO:0008006" key="9">
    <source>
        <dbReference type="Google" id="ProtNLM"/>
    </source>
</evidence>
<protein>
    <recommendedName>
        <fullName evidence="9">RING-type domain-containing protein</fullName>
    </recommendedName>
</protein>
<dbReference type="InterPro" id="IPR027370">
    <property type="entry name" value="Znf-RING_euk"/>
</dbReference>
<dbReference type="SUPFAM" id="SSF57845">
    <property type="entry name" value="B-box zinc-binding domain"/>
    <property type="match status" value="1"/>
</dbReference>
<evidence type="ECO:0000259" key="6">
    <source>
        <dbReference type="PROSITE" id="PS50119"/>
    </source>
</evidence>
<dbReference type="InterPro" id="IPR017907">
    <property type="entry name" value="Znf_RING_CS"/>
</dbReference>
<keyword evidence="8" id="KW-1185">Reference proteome</keyword>
<feature type="domain" description="RING-type" evidence="5">
    <location>
        <begin position="15"/>
        <end position="62"/>
    </location>
</feature>
<evidence type="ECO:0000256" key="4">
    <source>
        <dbReference type="PROSITE-ProRule" id="PRU00024"/>
    </source>
</evidence>
<dbReference type="Gene3D" id="3.30.160.60">
    <property type="entry name" value="Classic Zinc Finger"/>
    <property type="match status" value="1"/>
</dbReference>
<dbReference type="InterPro" id="IPR001841">
    <property type="entry name" value="Znf_RING"/>
</dbReference>
<dbReference type="PANTHER" id="PTHR24103">
    <property type="entry name" value="E3 UBIQUITIN-PROTEIN LIGASE TRIM"/>
    <property type="match status" value="1"/>
</dbReference>
<keyword evidence="3" id="KW-0862">Zinc</keyword>
<evidence type="ECO:0000259" key="5">
    <source>
        <dbReference type="PROSITE" id="PS50089"/>
    </source>
</evidence>
<keyword evidence="1" id="KW-0479">Metal-binding</keyword>
<evidence type="ECO:0000313" key="7">
    <source>
        <dbReference type="EMBL" id="PVD27580.1"/>
    </source>
</evidence>
<dbReference type="Gene3D" id="3.30.40.10">
    <property type="entry name" value="Zinc/RING finger domain, C3HC4 (zinc finger)"/>
    <property type="match status" value="1"/>
</dbReference>
<accession>A0A2T7P2E3</accession>
<dbReference type="OrthoDB" id="111250at2759"/>
<dbReference type="EMBL" id="PZQS01000007">
    <property type="protein sequence ID" value="PVD27580.1"/>
    <property type="molecule type" value="Genomic_DNA"/>
</dbReference>
<organism evidence="7 8">
    <name type="scientific">Pomacea canaliculata</name>
    <name type="common">Golden apple snail</name>
    <dbReference type="NCBI Taxonomy" id="400727"/>
    <lineage>
        <taxon>Eukaryota</taxon>
        <taxon>Metazoa</taxon>
        <taxon>Spiralia</taxon>
        <taxon>Lophotrochozoa</taxon>
        <taxon>Mollusca</taxon>
        <taxon>Gastropoda</taxon>
        <taxon>Caenogastropoda</taxon>
        <taxon>Architaenioglossa</taxon>
        <taxon>Ampullarioidea</taxon>
        <taxon>Ampullariidae</taxon>
        <taxon>Pomacea</taxon>
    </lineage>
</organism>
<dbReference type="SMART" id="SM00184">
    <property type="entry name" value="RING"/>
    <property type="match status" value="1"/>
</dbReference>
<dbReference type="GO" id="GO:0008270">
    <property type="term" value="F:zinc ion binding"/>
    <property type="evidence" value="ECO:0007669"/>
    <property type="project" value="UniProtKB-KW"/>
</dbReference>
<sequence>MLSHQLEEERAEVTCPICQDVYREPRTLPCGHAFCRRCLTGHVTARTQRRPQTPTTFTCPLCAKVVTPPDAAQDRYFWARQFPLHDELQDMVAHLAAREGQLGDGSQPHRCPVHAQVEASSWCVQHDAAACDVCVQTTHAACNGGDVLPLTQAVARRKQEAREMRAHLEGVLAELDKRLQLLDVAEARMSASRRDVLQDLTALHDRLLTFLDARLVELRARAEEVHEVEVEQVRGRRGAVRAMVADVEEMRLVAEVLSTQMKEEEVLVQFGAFRQQYDNLLYVQPPPEVTQVNQ</sequence>
<evidence type="ECO:0000256" key="1">
    <source>
        <dbReference type="ARBA" id="ARBA00022723"/>
    </source>
</evidence>
<dbReference type="InterPro" id="IPR013083">
    <property type="entry name" value="Znf_RING/FYVE/PHD"/>
</dbReference>
<dbReference type="PROSITE" id="PS00518">
    <property type="entry name" value="ZF_RING_1"/>
    <property type="match status" value="1"/>
</dbReference>
<name>A0A2T7P2E3_POMCA</name>
<comment type="caution">
    <text evidence="7">The sequence shown here is derived from an EMBL/GenBank/DDBJ whole genome shotgun (WGS) entry which is preliminary data.</text>
</comment>
<dbReference type="InterPro" id="IPR050143">
    <property type="entry name" value="TRIM/RBCC"/>
</dbReference>
<keyword evidence="2 4" id="KW-0863">Zinc-finger</keyword>